<protein>
    <submittedName>
        <fullName evidence="2">Uncharacterized protein</fullName>
    </submittedName>
</protein>
<evidence type="ECO:0000313" key="2">
    <source>
        <dbReference type="EMBL" id="KAK6184821.1"/>
    </source>
</evidence>
<evidence type="ECO:0000313" key="3">
    <source>
        <dbReference type="Proteomes" id="UP001347796"/>
    </source>
</evidence>
<keyword evidence="3" id="KW-1185">Reference proteome</keyword>
<organism evidence="2 3">
    <name type="scientific">Patella caerulea</name>
    <name type="common">Rayed Mediterranean limpet</name>
    <dbReference type="NCBI Taxonomy" id="87958"/>
    <lineage>
        <taxon>Eukaryota</taxon>
        <taxon>Metazoa</taxon>
        <taxon>Spiralia</taxon>
        <taxon>Lophotrochozoa</taxon>
        <taxon>Mollusca</taxon>
        <taxon>Gastropoda</taxon>
        <taxon>Patellogastropoda</taxon>
        <taxon>Patelloidea</taxon>
        <taxon>Patellidae</taxon>
        <taxon>Patella</taxon>
    </lineage>
</organism>
<dbReference type="AlphaFoldDB" id="A0AAN8JX74"/>
<proteinExistence type="predicted"/>
<reference evidence="2 3" key="1">
    <citation type="submission" date="2024-01" db="EMBL/GenBank/DDBJ databases">
        <title>The genome of the rayed Mediterranean limpet Patella caerulea (Linnaeus, 1758).</title>
        <authorList>
            <person name="Anh-Thu Weber A."/>
            <person name="Halstead-Nussloch G."/>
        </authorList>
    </citation>
    <scope>NUCLEOTIDE SEQUENCE [LARGE SCALE GENOMIC DNA]</scope>
    <source>
        <strain evidence="2">AATW-2023a</strain>
        <tissue evidence="2">Whole specimen</tissue>
    </source>
</reference>
<gene>
    <name evidence="2" type="ORF">SNE40_007196</name>
</gene>
<feature type="region of interest" description="Disordered" evidence="1">
    <location>
        <begin position="1"/>
        <end position="80"/>
    </location>
</feature>
<name>A0AAN8JX74_PATCE</name>
<dbReference type="Proteomes" id="UP001347796">
    <property type="component" value="Unassembled WGS sequence"/>
</dbReference>
<dbReference type="EMBL" id="JAZGQO010000006">
    <property type="protein sequence ID" value="KAK6184821.1"/>
    <property type="molecule type" value="Genomic_DNA"/>
</dbReference>
<sequence length="115" mass="12639">MLSKTADNTVIPKTPESTVLRKTPDKTVLRNTPDKAVSQNTPDKTVLPETGENAGKSLEKNLAGSKTKMPKSAKSSVRGKSALEIRDLKLKSSKLGKFKGSVRMLSLYRMYFILN</sequence>
<evidence type="ECO:0000256" key="1">
    <source>
        <dbReference type="SAM" id="MobiDB-lite"/>
    </source>
</evidence>
<accession>A0AAN8JX74</accession>
<comment type="caution">
    <text evidence="2">The sequence shown here is derived from an EMBL/GenBank/DDBJ whole genome shotgun (WGS) entry which is preliminary data.</text>
</comment>